<keyword evidence="6" id="KW-0812">Transmembrane</keyword>
<evidence type="ECO:0000313" key="8">
    <source>
        <dbReference type="EMBL" id="BAT60144.1"/>
    </source>
</evidence>
<evidence type="ECO:0000256" key="4">
    <source>
        <dbReference type="ARBA" id="ARBA00023002"/>
    </source>
</evidence>
<comment type="cofactor">
    <cofactor evidence="1">
        <name>FAD</name>
        <dbReference type="ChEBI" id="CHEBI:57692"/>
    </cofactor>
</comment>
<feature type="transmembrane region" description="Helical" evidence="6">
    <location>
        <begin position="6"/>
        <end position="25"/>
    </location>
</feature>
<sequence length="396" mass="42613">MSNNHPIVVAGAGIGGLMTAISLALRGFRVTVLEAANELEPIGAGIQLSPNASRILIEHGLGEALRPYATETQALRVVNARSGKEIVSGPLADAVQKHGAPFWVVHRGDLQAILLEAVGQLEGIDLHRGAALDRFGMRDGQLVVGAKTRHATVQMDAAALIGADGVWSAVRDKLGDTEKPKPTGHTAWRALIPAHAVPEALRQPVTTLWLGSPVTIIHYVVQGGEAVNLVAIVREDWNEPGWAAAGDGDFLTQQVSRYALPIRTLVSAASGWQKWPIVERSVMQQWGVGPVTLLGDAAHAMRPHLAQGAAMALEDAVVLATEMAARPDDLALAMRAYENKRRERVKRVQKEAARNGGRYAWSGVFAAARNFGLARMGGDALLRRYDWIYGWRANQP</sequence>
<keyword evidence="6" id="KW-0472">Membrane</keyword>
<keyword evidence="3" id="KW-0274">FAD</keyword>
<dbReference type="EMBL" id="AP014946">
    <property type="protein sequence ID" value="BAT60144.1"/>
    <property type="molecule type" value="Genomic_DNA"/>
</dbReference>
<protein>
    <submittedName>
        <fullName evidence="8">3-hydroxybenzoate 6-hydroxylase 1</fullName>
        <ecNumber evidence="8">1.14.13.24</ecNumber>
    </submittedName>
</protein>
<dbReference type="PRINTS" id="PR00420">
    <property type="entry name" value="RNGMNOXGNASE"/>
</dbReference>
<keyword evidence="9" id="KW-1185">Reference proteome</keyword>
<dbReference type="KEGG" id="vgo:GJW-30_1_02680"/>
<dbReference type="InterPro" id="IPR050493">
    <property type="entry name" value="FAD-dep_Monooxygenase_BioMet"/>
</dbReference>
<dbReference type="Gene3D" id="3.50.50.60">
    <property type="entry name" value="FAD/NAD(P)-binding domain"/>
    <property type="match status" value="1"/>
</dbReference>
<dbReference type="OrthoDB" id="4230779at2"/>
<dbReference type="RefSeq" id="WP_130364474.1">
    <property type="nucleotide sequence ID" value="NZ_AP014946.1"/>
</dbReference>
<proteinExistence type="predicted"/>
<dbReference type="AlphaFoldDB" id="A0A0S3PWI6"/>
<evidence type="ECO:0000256" key="6">
    <source>
        <dbReference type="SAM" id="Phobius"/>
    </source>
</evidence>
<evidence type="ECO:0000313" key="9">
    <source>
        <dbReference type="Proteomes" id="UP000236884"/>
    </source>
</evidence>
<dbReference type="SUPFAM" id="SSF54373">
    <property type="entry name" value="FAD-linked reductases, C-terminal domain"/>
    <property type="match status" value="1"/>
</dbReference>
<gene>
    <name evidence="8" type="primary">xlnD_2</name>
    <name evidence="8" type="ORF">GJW-30_1_02680</name>
</gene>
<dbReference type="GO" id="GO:0018669">
    <property type="term" value="F:3-hydroxybenzoate 6-monooxygenase activity"/>
    <property type="evidence" value="ECO:0007669"/>
    <property type="project" value="UniProtKB-EC"/>
</dbReference>
<accession>A0A0S3PWI6</accession>
<evidence type="ECO:0000256" key="5">
    <source>
        <dbReference type="ARBA" id="ARBA00023033"/>
    </source>
</evidence>
<evidence type="ECO:0000256" key="1">
    <source>
        <dbReference type="ARBA" id="ARBA00001974"/>
    </source>
</evidence>
<dbReference type="Proteomes" id="UP000236884">
    <property type="component" value="Chromosome"/>
</dbReference>
<keyword evidence="5" id="KW-0503">Monooxygenase</keyword>
<name>A0A0S3PWI6_9BRAD</name>
<reference evidence="8 9" key="1">
    <citation type="submission" date="2015-08" db="EMBL/GenBank/DDBJ databases">
        <title>Investigation of the bacterial diversity of lava forest soil.</title>
        <authorList>
            <person name="Lee J.S."/>
        </authorList>
    </citation>
    <scope>NUCLEOTIDE SEQUENCE [LARGE SCALE GENOMIC DNA]</scope>
    <source>
        <strain evidence="8 9">GJW-30</strain>
    </source>
</reference>
<keyword evidence="6" id="KW-1133">Transmembrane helix</keyword>
<dbReference type="GO" id="GO:0071949">
    <property type="term" value="F:FAD binding"/>
    <property type="evidence" value="ECO:0007669"/>
    <property type="project" value="InterPro"/>
</dbReference>
<dbReference type="Pfam" id="PF01494">
    <property type="entry name" value="FAD_binding_3"/>
    <property type="match status" value="1"/>
</dbReference>
<dbReference type="InterPro" id="IPR002938">
    <property type="entry name" value="FAD-bd"/>
</dbReference>
<organism evidence="8 9">
    <name type="scientific">Variibacter gotjawalensis</name>
    <dbReference type="NCBI Taxonomy" id="1333996"/>
    <lineage>
        <taxon>Bacteria</taxon>
        <taxon>Pseudomonadati</taxon>
        <taxon>Pseudomonadota</taxon>
        <taxon>Alphaproteobacteria</taxon>
        <taxon>Hyphomicrobiales</taxon>
        <taxon>Nitrobacteraceae</taxon>
        <taxon>Variibacter</taxon>
    </lineage>
</organism>
<keyword evidence="4 8" id="KW-0560">Oxidoreductase</keyword>
<dbReference type="PANTHER" id="PTHR13789">
    <property type="entry name" value="MONOOXYGENASE"/>
    <property type="match status" value="1"/>
</dbReference>
<evidence type="ECO:0000259" key="7">
    <source>
        <dbReference type="Pfam" id="PF01494"/>
    </source>
</evidence>
<feature type="domain" description="FAD-binding" evidence="7">
    <location>
        <begin position="6"/>
        <end position="350"/>
    </location>
</feature>
<evidence type="ECO:0000256" key="2">
    <source>
        <dbReference type="ARBA" id="ARBA00022630"/>
    </source>
</evidence>
<keyword evidence="2" id="KW-0285">Flavoprotein</keyword>
<dbReference type="SUPFAM" id="SSF51905">
    <property type="entry name" value="FAD/NAD(P)-binding domain"/>
    <property type="match status" value="1"/>
</dbReference>
<dbReference type="PANTHER" id="PTHR13789:SF318">
    <property type="entry name" value="GERANYLGERANYL DIPHOSPHATE REDUCTASE"/>
    <property type="match status" value="1"/>
</dbReference>
<evidence type="ECO:0000256" key="3">
    <source>
        <dbReference type="ARBA" id="ARBA00022827"/>
    </source>
</evidence>
<dbReference type="InterPro" id="IPR036188">
    <property type="entry name" value="FAD/NAD-bd_sf"/>
</dbReference>
<dbReference type="EC" id="1.14.13.24" evidence="8"/>